<dbReference type="STRING" id="2316362.A0A4Q2DPH8"/>
<protein>
    <submittedName>
        <fullName evidence="2">Uncharacterized protein</fullName>
    </submittedName>
</protein>
<feature type="compositionally biased region" description="Polar residues" evidence="1">
    <location>
        <begin position="166"/>
        <end position="184"/>
    </location>
</feature>
<feature type="compositionally biased region" description="Low complexity" evidence="1">
    <location>
        <begin position="56"/>
        <end position="72"/>
    </location>
</feature>
<dbReference type="AlphaFoldDB" id="A0A4Q2DPH8"/>
<evidence type="ECO:0000313" key="2">
    <source>
        <dbReference type="EMBL" id="RXW21346.1"/>
    </source>
</evidence>
<feature type="compositionally biased region" description="Acidic residues" evidence="1">
    <location>
        <begin position="222"/>
        <end position="231"/>
    </location>
</feature>
<reference evidence="2 3" key="1">
    <citation type="submission" date="2019-01" db="EMBL/GenBank/DDBJ databases">
        <title>Draft genome sequence of Psathyrella aberdarensis IHI B618.</title>
        <authorList>
            <person name="Buettner E."/>
            <person name="Kellner H."/>
        </authorList>
    </citation>
    <scope>NUCLEOTIDE SEQUENCE [LARGE SCALE GENOMIC DNA]</scope>
    <source>
        <strain evidence="2 3">IHI B618</strain>
    </source>
</reference>
<sequence length="231" mass="24105">MAFKEPPPEESSAPPRPNFKEPPPEKESEEESSEEETDSDEEETDSDEEEEEEESSSAPAPKAPAAPAAKAPLVPPPPPPPLTTVIPPTPNKALVHGSGATSSSPSRNEFTESRSPSPSVNEDVVLGTGKATIRRAGSGDSQRGSISGGGITRGPRIAKGPRAPSGSVSNMVQSLNRQSMSGSPTPGAPRTPNRLPGSPVKRPSSVVGRTAASFQRRTMASDAEDDVVDRR</sequence>
<dbReference type="EMBL" id="SDEE01000111">
    <property type="protein sequence ID" value="RXW21346.1"/>
    <property type="molecule type" value="Genomic_DNA"/>
</dbReference>
<feature type="region of interest" description="Disordered" evidence="1">
    <location>
        <begin position="1"/>
        <end position="231"/>
    </location>
</feature>
<feature type="compositionally biased region" description="Acidic residues" evidence="1">
    <location>
        <begin position="27"/>
        <end position="55"/>
    </location>
</feature>
<accession>A0A4Q2DPH8</accession>
<comment type="caution">
    <text evidence="2">The sequence shown here is derived from an EMBL/GenBank/DDBJ whole genome shotgun (WGS) entry which is preliminary data.</text>
</comment>
<feature type="compositionally biased region" description="Polar residues" evidence="1">
    <location>
        <begin position="99"/>
        <end position="120"/>
    </location>
</feature>
<feature type="compositionally biased region" description="Pro residues" evidence="1">
    <location>
        <begin position="73"/>
        <end position="90"/>
    </location>
</feature>
<dbReference type="Proteomes" id="UP000290288">
    <property type="component" value="Unassembled WGS sequence"/>
</dbReference>
<evidence type="ECO:0000256" key="1">
    <source>
        <dbReference type="SAM" id="MobiDB-lite"/>
    </source>
</evidence>
<proteinExistence type="predicted"/>
<gene>
    <name evidence="2" type="ORF">EST38_g4494</name>
</gene>
<name>A0A4Q2DPH8_9AGAR</name>
<organism evidence="2 3">
    <name type="scientific">Candolleomyces aberdarensis</name>
    <dbReference type="NCBI Taxonomy" id="2316362"/>
    <lineage>
        <taxon>Eukaryota</taxon>
        <taxon>Fungi</taxon>
        <taxon>Dikarya</taxon>
        <taxon>Basidiomycota</taxon>
        <taxon>Agaricomycotina</taxon>
        <taxon>Agaricomycetes</taxon>
        <taxon>Agaricomycetidae</taxon>
        <taxon>Agaricales</taxon>
        <taxon>Agaricineae</taxon>
        <taxon>Psathyrellaceae</taxon>
        <taxon>Candolleomyces</taxon>
    </lineage>
</organism>
<evidence type="ECO:0000313" key="3">
    <source>
        <dbReference type="Proteomes" id="UP000290288"/>
    </source>
</evidence>
<keyword evidence="3" id="KW-1185">Reference proteome</keyword>